<dbReference type="RefSeq" id="WP_151666989.1">
    <property type="nucleotide sequence ID" value="NZ_WBVO01000003.1"/>
</dbReference>
<reference evidence="2 3" key="1">
    <citation type="submission" date="2019-09" db="EMBL/GenBank/DDBJ databases">
        <title>Genomes of family Cryomorphaceae.</title>
        <authorList>
            <person name="Bowman J.P."/>
        </authorList>
    </citation>
    <scope>NUCLEOTIDE SEQUENCE [LARGE SCALE GENOMIC DNA]</scope>
    <source>
        <strain evidence="2 3">LMG 25704</strain>
    </source>
</reference>
<evidence type="ECO:0000313" key="3">
    <source>
        <dbReference type="Proteomes" id="UP000468650"/>
    </source>
</evidence>
<dbReference type="Pfam" id="PF04536">
    <property type="entry name" value="TPM_phosphatase"/>
    <property type="match status" value="1"/>
</dbReference>
<organism evidence="2 3">
    <name type="scientific">Phaeocystidibacter luteus</name>
    <dbReference type="NCBI Taxonomy" id="911197"/>
    <lineage>
        <taxon>Bacteria</taxon>
        <taxon>Pseudomonadati</taxon>
        <taxon>Bacteroidota</taxon>
        <taxon>Flavobacteriia</taxon>
        <taxon>Flavobacteriales</taxon>
        <taxon>Phaeocystidibacteraceae</taxon>
        <taxon>Phaeocystidibacter</taxon>
    </lineage>
</organism>
<dbReference type="Proteomes" id="UP000468650">
    <property type="component" value="Unassembled WGS sequence"/>
</dbReference>
<gene>
    <name evidence="2" type="ORF">F8C67_06410</name>
</gene>
<evidence type="ECO:0000313" key="2">
    <source>
        <dbReference type="EMBL" id="KAB2813787.1"/>
    </source>
</evidence>
<dbReference type="EMBL" id="WBVO01000003">
    <property type="protein sequence ID" value="KAB2813787.1"/>
    <property type="molecule type" value="Genomic_DNA"/>
</dbReference>
<protein>
    <submittedName>
        <fullName evidence="2">TPM domain-containing protein</fullName>
    </submittedName>
</protein>
<comment type="caution">
    <text evidence="2">The sequence shown here is derived from an EMBL/GenBank/DDBJ whole genome shotgun (WGS) entry which is preliminary data.</text>
</comment>
<accession>A0A6N6RIJ5</accession>
<dbReference type="Gene3D" id="3.10.310.50">
    <property type="match status" value="1"/>
</dbReference>
<dbReference type="InterPro" id="IPR007621">
    <property type="entry name" value="TPM_dom"/>
</dbReference>
<dbReference type="PANTHER" id="PTHR30373">
    <property type="entry name" value="UPF0603 PROTEIN YGCG"/>
    <property type="match status" value="1"/>
</dbReference>
<dbReference type="PANTHER" id="PTHR30373:SF8">
    <property type="entry name" value="BLL7265 PROTEIN"/>
    <property type="match status" value="1"/>
</dbReference>
<proteinExistence type="predicted"/>
<keyword evidence="3" id="KW-1185">Reference proteome</keyword>
<feature type="domain" description="TPM" evidence="1">
    <location>
        <begin position="2"/>
        <end position="121"/>
    </location>
</feature>
<dbReference type="AlphaFoldDB" id="A0A6N6RIJ5"/>
<evidence type="ECO:0000259" key="1">
    <source>
        <dbReference type="Pfam" id="PF04536"/>
    </source>
</evidence>
<dbReference type="OrthoDB" id="9786161at2"/>
<name>A0A6N6RIJ5_9FLAO</name>
<sequence length="147" mass="16457">MSDQHFFFTPEQESEITNAIGKAEKATSGEIRVRVEHKSNGDAYKRAVYAFEKLGMTKTELRNGILFYLSTDDHQFALIGDKGIHEKVGQSFWDSIRDAVISKFKEGDFSGGMVDGILKCGDALAEHFPYQEDDVNELSDDISKGKL</sequence>